<evidence type="ECO:0000313" key="3">
    <source>
        <dbReference type="EMBL" id="CAD9827566.1"/>
    </source>
</evidence>
<dbReference type="AlphaFoldDB" id="A0A7S2UTH3"/>
<organism evidence="3">
    <name type="scientific">Attheya septentrionalis</name>
    <dbReference type="NCBI Taxonomy" id="420275"/>
    <lineage>
        <taxon>Eukaryota</taxon>
        <taxon>Sar</taxon>
        <taxon>Stramenopiles</taxon>
        <taxon>Ochrophyta</taxon>
        <taxon>Bacillariophyta</taxon>
        <taxon>Coscinodiscophyceae</taxon>
        <taxon>Chaetocerotophycidae</taxon>
        <taxon>Chaetocerotales</taxon>
        <taxon>Attheyaceae</taxon>
        <taxon>Attheya</taxon>
    </lineage>
</organism>
<reference evidence="3" key="1">
    <citation type="submission" date="2021-01" db="EMBL/GenBank/DDBJ databases">
        <authorList>
            <person name="Corre E."/>
            <person name="Pelletier E."/>
            <person name="Niang G."/>
            <person name="Scheremetjew M."/>
            <person name="Finn R."/>
            <person name="Kale V."/>
            <person name="Holt S."/>
            <person name="Cochrane G."/>
            <person name="Meng A."/>
            <person name="Brown T."/>
            <person name="Cohen L."/>
        </authorList>
    </citation>
    <scope>NUCLEOTIDE SEQUENCE</scope>
    <source>
        <strain evidence="3">CCMP2084</strain>
    </source>
</reference>
<protein>
    <submittedName>
        <fullName evidence="3">Uncharacterized protein</fullName>
    </submittedName>
</protein>
<accession>A0A7S2UTH3</accession>
<feature type="compositionally biased region" description="Polar residues" evidence="1">
    <location>
        <begin position="182"/>
        <end position="197"/>
    </location>
</feature>
<name>A0A7S2UTH3_9STRA</name>
<keyword evidence="2" id="KW-0732">Signal</keyword>
<feature type="chain" id="PRO_5030885553" evidence="2">
    <location>
        <begin position="21"/>
        <end position="197"/>
    </location>
</feature>
<proteinExistence type="predicted"/>
<feature type="region of interest" description="Disordered" evidence="1">
    <location>
        <begin position="177"/>
        <end position="197"/>
    </location>
</feature>
<feature type="signal peptide" evidence="2">
    <location>
        <begin position="1"/>
        <end position="20"/>
    </location>
</feature>
<dbReference type="EMBL" id="HBHQ01028601">
    <property type="protein sequence ID" value="CAD9827566.1"/>
    <property type="molecule type" value="Transcribed_RNA"/>
</dbReference>
<evidence type="ECO:0000256" key="1">
    <source>
        <dbReference type="SAM" id="MobiDB-lite"/>
    </source>
</evidence>
<sequence length="197" mass="21637">MAFKILALASIAALCDTTQGFAFCRNTQSHLRTQRASCFVNPSSLFAAAEVASKYYQLEEMEDKETCTTEVFLSEDGTAKVGETDGPLFVEASGVWKQDLEGLFELNIKRTYETGKEPSLDTDMGVFRFEVDRTFTGELFDVGGLVAVNGAIVSIDEMFGDLEVGFFNMIDTTEARSENIDEQGNQNINRSPGTTVS</sequence>
<evidence type="ECO:0000256" key="2">
    <source>
        <dbReference type="SAM" id="SignalP"/>
    </source>
</evidence>
<gene>
    <name evidence="3" type="ORF">ASEP1449_LOCUS19400</name>
</gene>